<feature type="domain" description="HTH asnC-type" evidence="4">
    <location>
        <begin position="1"/>
        <end position="62"/>
    </location>
</feature>
<protein>
    <submittedName>
        <fullName evidence="5">Lrp/AsnC family transcriptional regulator</fullName>
    </submittedName>
</protein>
<dbReference type="PROSITE" id="PS50956">
    <property type="entry name" value="HTH_ASNC_2"/>
    <property type="match status" value="1"/>
</dbReference>
<dbReference type="Gene3D" id="3.30.70.920">
    <property type="match status" value="1"/>
</dbReference>
<keyword evidence="2" id="KW-0238">DNA-binding</keyword>
<dbReference type="InterPro" id="IPR019888">
    <property type="entry name" value="Tscrpt_reg_AsnC-like"/>
</dbReference>
<evidence type="ECO:0000256" key="3">
    <source>
        <dbReference type="ARBA" id="ARBA00023163"/>
    </source>
</evidence>
<dbReference type="InterPro" id="IPR036388">
    <property type="entry name" value="WH-like_DNA-bd_sf"/>
</dbReference>
<dbReference type="RefSeq" id="WP_168080743.1">
    <property type="nucleotide sequence ID" value="NZ_JAAVJI010000001.1"/>
</dbReference>
<dbReference type="PANTHER" id="PTHR30154:SF17">
    <property type="entry name" value="DNA-BINDING TRANSCRIPTIONAL ACTIVATOR DECR"/>
    <property type="match status" value="1"/>
</dbReference>
<dbReference type="InterPro" id="IPR011008">
    <property type="entry name" value="Dimeric_a/b-barrel"/>
</dbReference>
<dbReference type="InterPro" id="IPR019887">
    <property type="entry name" value="Tscrpt_reg_AsnC/Lrp_C"/>
</dbReference>
<keyword evidence="6" id="KW-1185">Reference proteome</keyword>
<dbReference type="Gene3D" id="1.10.10.10">
    <property type="entry name" value="Winged helix-like DNA-binding domain superfamily/Winged helix DNA-binding domain"/>
    <property type="match status" value="1"/>
</dbReference>
<name>A0ABX0Y889_9PSED</name>
<dbReference type="SUPFAM" id="SSF54909">
    <property type="entry name" value="Dimeric alpha+beta barrel"/>
    <property type="match status" value="1"/>
</dbReference>
<dbReference type="SMART" id="SM00344">
    <property type="entry name" value="HTH_ASNC"/>
    <property type="match status" value="1"/>
</dbReference>
<dbReference type="InterPro" id="IPR011991">
    <property type="entry name" value="ArsR-like_HTH"/>
</dbReference>
<organism evidence="5 6">
    <name type="scientific">Pseudomonas quercus</name>
    <dbReference type="NCBI Taxonomy" id="2722792"/>
    <lineage>
        <taxon>Bacteria</taxon>
        <taxon>Pseudomonadati</taxon>
        <taxon>Pseudomonadota</taxon>
        <taxon>Gammaproteobacteria</taxon>
        <taxon>Pseudomonadales</taxon>
        <taxon>Pseudomonadaceae</taxon>
        <taxon>Pseudomonas</taxon>
    </lineage>
</organism>
<evidence type="ECO:0000313" key="6">
    <source>
        <dbReference type="Proteomes" id="UP000746535"/>
    </source>
</evidence>
<dbReference type="Proteomes" id="UP000746535">
    <property type="component" value="Unassembled WGS sequence"/>
</dbReference>
<dbReference type="CDD" id="cd00090">
    <property type="entry name" value="HTH_ARSR"/>
    <property type="match status" value="1"/>
</dbReference>
<sequence length="154" mass="17280">MDKFDRGILEVLQQDCTVALGVVAERVGLSNTACWRRIQKLEEQGVITARVALLNPQRIGLPVTVFAFVRTSQHNVEWLADFHRRVGEIEEVVEFYRMAGVTDYLLRLAVPDIAGYDTVYKQLIQIPGIADVSSSFAMERIKHTTALPLSKAAH</sequence>
<evidence type="ECO:0000313" key="5">
    <source>
        <dbReference type="EMBL" id="NJO99518.1"/>
    </source>
</evidence>
<comment type="caution">
    <text evidence="5">The sequence shown here is derived from an EMBL/GenBank/DDBJ whole genome shotgun (WGS) entry which is preliminary data.</text>
</comment>
<reference evidence="5 6" key="1">
    <citation type="submission" date="2020-03" db="EMBL/GenBank/DDBJ databases">
        <authorList>
            <person name="Wang L."/>
            <person name="He N."/>
            <person name="Li Y."/>
            <person name="Fang Y."/>
            <person name="Zhang F."/>
        </authorList>
    </citation>
    <scope>NUCLEOTIDE SEQUENCE [LARGE SCALE GENOMIC DNA]</scope>
    <source>
        <strain evidence="6">hsmgli-8</strain>
    </source>
</reference>
<dbReference type="PANTHER" id="PTHR30154">
    <property type="entry name" value="LEUCINE-RESPONSIVE REGULATORY PROTEIN"/>
    <property type="match status" value="1"/>
</dbReference>
<evidence type="ECO:0000256" key="2">
    <source>
        <dbReference type="ARBA" id="ARBA00023125"/>
    </source>
</evidence>
<dbReference type="Pfam" id="PF01037">
    <property type="entry name" value="AsnC_trans_reg"/>
    <property type="match status" value="1"/>
</dbReference>
<accession>A0ABX0Y889</accession>
<keyword evidence="3" id="KW-0804">Transcription</keyword>
<dbReference type="Pfam" id="PF13412">
    <property type="entry name" value="HTH_24"/>
    <property type="match status" value="1"/>
</dbReference>
<dbReference type="EMBL" id="JAAVJI010000001">
    <property type="protein sequence ID" value="NJO99518.1"/>
    <property type="molecule type" value="Genomic_DNA"/>
</dbReference>
<gene>
    <name evidence="5" type="ORF">HBH25_01375</name>
</gene>
<evidence type="ECO:0000259" key="4">
    <source>
        <dbReference type="PROSITE" id="PS50956"/>
    </source>
</evidence>
<proteinExistence type="predicted"/>
<dbReference type="InterPro" id="IPR000485">
    <property type="entry name" value="AsnC-type_HTH_dom"/>
</dbReference>
<dbReference type="InterPro" id="IPR036390">
    <property type="entry name" value="WH_DNA-bd_sf"/>
</dbReference>
<dbReference type="PRINTS" id="PR00033">
    <property type="entry name" value="HTHASNC"/>
</dbReference>
<evidence type="ECO:0000256" key="1">
    <source>
        <dbReference type="ARBA" id="ARBA00023015"/>
    </source>
</evidence>
<dbReference type="SUPFAM" id="SSF46785">
    <property type="entry name" value="Winged helix' DNA-binding domain"/>
    <property type="match status" value="1"/>
</dbReference>
<keyword evidence="1" id="KW-0805">Transcription regulation</keyword>